<dbReference type="GO" id="GO:0051484">
    <property type="term" value="P:isopentenyl diphosphate biosynthetic process, methylerythritol 4-phosphate pathway involved in terpenoid biosynthetic process"/>
    <property type="evidence" value="ECO:0007669"/>
    <property type="project" value="TreeGrafter"/>
</dbReference>
<dbReference type="GO" id="GO:0030145">
    <property type="term" value="F:manganese ion binding"/>
    <property type="evidence" value="ECO:0007669"/>
    <property type="project" value="TreeGrafter"/>
</dbReference>
<accession>A0A0F8Y6P7</accession>
<dbReference type="InterPro" id="IPR036291">
    <property type="entry name" value="NAD(P)-bd_dom_sf"/>
</dbReference>
<dbReference type="InterPro" id="IPR003821">
    <property type="entry name" value="DXP_reductoisomerase"/>
</dbReference>
<dbReference type="PANTHER" id="PTHR30525">
    <property type="entry name" value="1-DEOXY-D-XYLULOSE 5-PHOSPHATE REDUCTOISOMERASE"/>
    <property type="match status" value="1"/>
</dbReference>
<reference evidence="2" key="1">
    <citation type="journal article" date="2015" name="Nature">
        <title>Complex archaea that bridge the gap between prokaryotes and eukaryotes.</title>
        <authorList>
            <person name="Spang A."/>
            <person name="Saw J.H."/>
            <person name="Jorgensen S.L."/>
            <person name="Zaremba-Niedzwiedzka K."/>
            <person name="Martijn J."/>
            <person name="Lind A.E."/>
            <person name="van Eijk R."/>
            <person name="Schleper C."/>
            <person name="Guy L."/>
            <person name="Ettema T.J."/>
        </authorList>
    </citation>
    <scope>NUCLEOTIDE SEQUENCE</scope>
</reference>
<gene>
    <name evidence="2" type="ORF">LCGC14_2856840</name>
</gene>
<dbReference type="InterPro" id="IPR013512">
    <property type="entry name" value="DXP_reductoisomerase_N"/>
</dbReference>
<dbReference type="SUPFAM" id="SSF51735">
    <property type="entry name" value="NAD(P)-binding Rossmann-fold domains"/>
    <property type="match status" value="1"/>
</dbReference>
<dbReference type="EMBL" id="LAZR01055110">
    <property type="protein sequence ID" value="KKK77117.1"/>
    <property type="molecule type" value="Genomic_DNA"/>
</dbReference>
<dbReference type="GO" id="GO:0070402">
    <property type="term" value="F:NADPH binding"/>
    <property type="evidence" value="ECO:0007669"/>
    <property type="project" value="InterPro"/>
</dbReference>
<dbReference type="Gene3D" id="3.40.50.720">
    <property type="entry name" value="NAD(P)-binding Rossmann-like Domain"/>
    <property type="match status" value="1"/>
</dbReference>
<evidence type="ECO:0000259" key="1">
    <source>
        <dbReference type="Pfam" id="PF02670"/>
    </source>
</evidence>
<feature type="non-terminal residue" evidence="2">
    <location>
        <position position="76"/>
    </location>
</feature>
<organism evidence="2">
    <name type="scientific">marine sediment metagenome</name>
    <dbReference type="NCBI Taxonomy" id="412755"/>
    <lineage>
        <taxon>unclassified sequences</taxon>
        <taxon>metagenomes</taxon>
        <taxon>ecological metagenomes</taxon>
    </lineage>
</organism>
<dbReference type="Pfam" id="PF02670">
    <property type="entry name" value="DXP_reductoisom"/>
    <property type="match status" value="1"/>
</dbReference>
<name>A0A0F8Y6P7_9ZZZZ</name>
<dbReference type="GO" id="GO:0030604">
    <property type="term" value="F:1-deoxy-D-xylulose-5-phosphate reductoisomerase activity"/>
    <property type="evidence" value="ECO:0007669"/>
    <property type="project" value="InterPro"/>
</dbReference>
<comment type="caution">
    <text evidence="2">The sequence shown here is derived from an EMBL/GenBank/DDBJ whole genome shotgun (WGS) entry which is preliminary data.</text>
</comment>
<evidence type="ECO:0000313" key="2">
    <source>
        <dbReference type="EMBL" id="KKK77117.1"/>
    </source>
</evidence>
<protein>
    <recommendedName>
        <fullName evidence="1">1-deoxy-D-xylulose 5-phosphate reductoisomerase N-terminal domain-containing protein</fullName>
    </recommendedName>
</protein>
<proteinExistence type="predicted"/>
<dbReference type="AlphaFoldDB" id="A0A0F8Y6P7"/>
<feature type="domain" description="1-deoxy-D-xylulose 5-phosphate reductoisomerase N-terminal" evidence="1">
    <location>
        <begin position="4"/>
        <end position="71"/>
    </location>
</feature>
<sequence length="76" mass="8311">MQKLTILGATGSIGVSTLDVVARHPDRFQIYALSGHSRVVELAEQCKKFKPRYAVVADQTSAEQLQTLLVEGHSDT</sequence>
<dbReference type="PANTHER" id="PTHR30525:SF0">
    <property type="entry name" value="1-DEOXY-D-XYLULOSE 5-PHOSPHATE REDUCTOISOMERASE, CHLOROPLASTIC"/>
    <property type="match status" value="1"/>
</dbReference>